<dbReference type="AlphaFoldDB" id="A0A6S7BLS5"/>
<accession>A0A6S7BLS5</accession>
<dbReference type="GO" id="GO:0009236">
    <property type="term" value="P:cobalamin biosynthetic process"/>
    <property type="evidence" value="ECO:0007669"/>
    <property type="project" value="UniProtKB-UniRule"/>
</dbReference>
<evidence type="ECO:0000256" key="8">
    <source>
        <dbReference type="PIRNR" id="PIRNR015617"/>
    </source>
</evidence>
<evidence type="ECO:0000256" key="3">
    <source>
        <dbReference type="ARBA" id="ARBA00012454"/>
    </source>
</evidence>
<evidence type="ECO:0000256" key="7">
    <source>
        <dbReference type="ARBA" id="ARBA00048692"/>
    </source>
</evidence>
<evidence type="ECO:0000256" key="5">
    <source>
        <dbReference type="ARBA" id="ARBA00024929"/>
    </source>
</evidence>
<dbReference type="PANTHER" id="PTHR46638:SF1">
    <property type="entry name" value="CORRINOID ADENOSYLTRANSFERASE"/>
    <property type="match status" value="1"/>
</dbReference>
<dbReference type="PANTHER" id="PTHR46638">
    <property type="entry name" value="CORRINOID ADENOSYLTRANSFERASE"/>
    <property type="match status" value="1"/>
</dbReference>
<comment type="subcellular location">
    <subcellularLocation>
        <location evidence="8">Cytoplasm</location>
    </subcellularLocation>
</comment>
<dbReference type="EMBL" id="CADIKM010000016">
    <property type="protein sequence ID" value="CAB3792802.1"/>
    <property type="molecule type" value="Genomic_DNA"/>
</dbReference>
<comment type="catalytic activity">
    <reaction evidence="6 8">
        <text>2 cob(II)yrinate a,c diamide + reduced [electron-transfer flavoprotein] + 2 ATP = 2 adenosylcob(III)yrinate a,c-diamide + 2 triphosphate + oxidized [electron-transfer flavoprotein] + 3 H(+)</text>
        <dbReference type="Rhea" id="RHEA:11528"/>
        <dbReference type="Rhea" id="RHEA-COMP:10685"/>
        <dbReference type="Rhea" id="RHEA-COMP:10686"/>
        <dbReference type="ChEBI" id="CHEBI:15378"/>
        <dbReference type="ChEBI" id="CHEBI:18036"/>
        <dbReference type="ChEBI" id="CHEBI:30616"/>
        <dbReference type="ChEBI" id="CHEBI:57692"/>
        <dbReference type="ChEBI" id="CHEBI:58307"/>
        <dbReference type="ChEBI" id="CHEBI:58503"/>
        <dbReference type="ChEBI" id="CHEBI:58537"/>
        <dbReference type="EC" id="2.5.1.17"/>
    </reaction>
</comment>
<dbReference type="InterPro" id="IPR003724">
    <property type="entry name" value="CblAdoTrfase_CobA"/>
</dbReference>
<dbReference type="SUPFAM" id="SSF52540">
    <property type="entry name" value="P-loop containing nucleoside triphosphate hydrolases"/>
    <property type="match status" value="1"/>
</dbReference>
<protein>
    <recommendedName>
        <fullName evidence="3 8">Corrinoid adenosyltransferase</fullName>
        <ecNumber evidence="3 8">2.5.1.17</ecNumber>
    </recommendedName>
    <alternativeName>
        <fullName evidence="8">Cob(II)alamin adenosyltransferase</fullName>
    </alternativeName>
    <alternativeName>
        <fullName evidence="8">Cob(II)yrinic acid a,c-diamide adenosyltransferase</fullName>
    </alternativeName>
</protein>
<keyword evidence="8" id="KW-0067">ATP-binding</keyword>
<evidence type="ECO:0000313" key="10">
    <source>
        <dbReference type="Proteomes" id="UP000494115"/>
    </source>
</evidence>
<dbReference type="EC" id="2.5.1.17" evidence="3 8"/>
<dbReference type="RefSeq" id="WP_175105939.1">
    <property type="nucleotide sequence ID" value="NZ_CADIKM010000016.1"/>
</dbReference>
<keyword evidence="8" id="KW-0169">Cobalamin biosynthesis</keyword>
<keyword evidence="8" id="KW-0963">Cytoplasm</keyword>
<comment type="pathway">
    <text evidence="1 8">Cofactor biosynthesis; adenosylcobalamin biosynthesis; adenosylcobalamin from cob(II)yrinate a,c-diamide: step 2/7.</text>
</comment>
<evidence type="ECO:0000256" key="6">
    <source>
        <dbReference type="ARBA" id="ARBA00048555"/>
    </source>
</evidence>
<comment type="function">
    <text evidence="5 8">Required for both de novo synthesis of the corrin ring for the assimilation of exogenous corrinoids. Participates in the adenosylation of a variety of incomplete and complete corrinoids.</text>
</comment>
<keyword evidence="4 8" id="KW-0627">Porphyrin biosynthesis</keyword>
<evidence type="ECO:0000256" key="2">
    <source>
        <dbReference type="ARBA" id="ARBA00007487"/>
    </source>
</evidence>
<dbReference type="NCBIfam" id="NF004637">
    <property type="entry name" value="PRK05986.1"/>
    <property type="match status" value="1"/>
</dbReference>
<dbReference type="CDD" id="cd00561">
    <property type="entry name" value="CobA_ACA"/>
    <property type="match status" value="1"/>
</dbReference>
<dbReference type="InterPro" id="IPR027417">
    <property type="entry name" value="P-loop_NTPase"/>
</dbReference>
<dbReference type="GO" id="GO:0006779">
    <property type="term" value="P:porphyrin-containing compound biosynthetic process"/>
    <property type="evidence" value="ECO:0007669"/>
    <property type="project" value="UniProtKB-UniRule"/>
</dbReference>
<dbReference type="PIRSF" id="PIRSF015617">
    <property type="entry name" value="Adensltrnsf_CobA"/>
    <property type="match status" value="1"/>
</dbReference>
<evidence type="ECO:0000256" key="4">
    <source>
        <dbReference type="ARBA" id="ARBA00023244"/>
    </source>
</evidence>
<name>A0A6S7BLS5_9BURK</name>
<keyword evidence="8 9" id="KW-0808">Transferase</keyword>
<dbReference type="GO" id="GO:0005737">
    <property type="term" value="C:cytoplasm"/>
    <property type="evidence" value="ECO:0007669"/>
    <property type="project" value="UniProtKB-SubCell"/>
</dbReference>
<gene>
    <name evidence="9" type="primary">cobO_2</name>
    <name evidence="9" type="ORF">LMG28138_03422</name>
</gene>
<dbReference type="NCBIfam" id="TIGR00708">
    <property type="entry name" value="cobA"/>
    <property type="match status" value="1"/>
</dbReference>
<organism evidence="9 10">
    <name type="scientific">Pararobbsia alpina</name>
    <dbReference type="NCBI Taxonomy" id="621374"/>
    <lineage>
        <taxon>Bacteria</taxon>
        <taxon>Pseudomonadati</taxon>
        <taxon>Pseudomonadota</taxon>
        <taxon>Betaproteobacteria</taxon>
        <taxon>Burkholderiales</taxon>
        <taxon>Burkholderiaceae</taxon>
        <taxon>Pararobbsia</taxon>
    </lineage>
</organism>
<dbReference type="GO" id="GO:0008817">
    <property type="term" value="F:corrinoid adenosyltransferase activity"/>
    <property type="evidence" value="ECO:0007669"/>
    <property type="project" value="UniProtKB-UniRule"/>
</dbReference>
<keyword evidence="8" id="KW-0547">Nucleotide-binding</keyword>
<dbReference type="UniPathway" id="UPA00148">
    <property type="reaction ID" value="UER00233"/>
</dbReference>
<reference evidence="9 10" key="1">
    <citation type="submission" date="2020-04" db="EMBL/GenBank/DDBJ databases">
        <authorList>
            <person name="De Canck E."/>
        </authorList>
    </citation>
    <scope>NUCLEOTIDE SEQUENCE [LARGE SCALE GENOMIC DNA]</scope>
    <source>
        <strain evidence="9 10">LMG 28138</strain>
    </source>
</reference>
<sequence length="200" mass="22377">MKTDPESHQRMTQRRKEGFEKKLAAADQEKGLLIVNTGSGKGKTTAAFGMAVRVLGHGMKLGVVQFIKGALHTAERDFLGSAAHCDFVTMGDGYTWNTQDRDADMATARKGWESAARMILSGDYQMVVLDELNIVLKYEYLSIDEVLDVFSRRPAMLHVVVTGRHAPDKLIEAADLVTEMRLVKHPYREQHVKAQRGVEF</sequence>
<dbReference type="Gene3D" id="3.40.50.300">
    <property type="entry name" value="P-loop containing nucleotide triphosphate hydrolases"/>
    <property type="match status" value="1"/>
</dbReference>
<dbReference type="Pfam" id="PF02572">
    <property type="entry name" value="CobA_CobO_BtuR"/>
    <property type="match status" value="1"/>
</dbReference>
<comment type="similarity">
    <text evidence="2 8">Belongs to the Cob(I)alamin adenosyltransferase family.</text>
</comment>
<evidence type="ECO:0000313" key="9">
    <source>
        <dbReference type="EMBL" id="CAB3792802.1"/>
    </source>
</evidence>
<comment type="catalytic activity">
    <reaction evidence="7 8">
        <text>2 cob(II)alamin + reduced [electron-transfer flavoprotein] + 2 ATP = 2 adenosylcob(III)alamin + 2 triphosphate + oxidized [electron-transfer flavoprotein] + 3 H(+)</text>
        <dbReference type="Rhea" id="RHEA:28671"/>
        <dbReference type="Rhea" id="RHEA-COMP:10685"/>
        <dbReference type="Rhea" id="RHEA-COMP:10686"/>
        <dbReference type="ChEBI" id="CHEBI:15378"/>
        <dbReference type="ChEBI" id="CHEBI:16304"/>
        <dbReference type="ChEBI" id="CHEBI:18036"/>
        <dbReference type="ChEBI" id="CHEBI:18408"/>
        <dbReference type="ChEBI" id="CHEBI:30616"/>
        <dbReference type="ChEBI" id="CHEBI:57692"/>
        <dbReference type="ChEBI" id="CHEBI:58307"/>
        <dbReference type="EC" id="2.5.1.17"/>
    </reaction>
</comment>
<proteinExistence type="inferred from homology"/>
<dbReference type="Proteomes" id="UP000494115">
    <property type="component" value="Unassembled WGS sequence"/>
</dbReference>
<keyword evidence="10" id="KW-1185">Reference proteome</keyword>
<dbReference type="GO" id="GO:0005524">
    <property type="term" value="F:ATP binding"/>
    <property type="evidence" value="ECO:0007669"/>
    <property type="project" value="UniProtKB-UniRule"/>
</dbReference>
<evidence type="ECO:0000256" key="1">
    <source>
        <dbReference type="ARBA" id="ARBA00005121"/>
    </source>
</evidence>